<dbReference type="STRING" id="1560345.AWL63_15440"/>
<dbReference type="Proteomes" id="UP000094256">
    <property type="component" value="Chromosome"/>
</dbReference>
<dbReference type="EMBL" id="CP014168">
    <property type="protein sequence ID" value="AOH85143.1"/>
    <property type="molecule type" value="Genomic_DNA"/>
</dbReference>
<dbReference type="InterPro" id="IPR058792">
    <property type="entry name" value="Beta-barrel_RND_2"/>
</dbReference>
<feature type="domain" description="Multidrug resistance protein MdtA-like C-terminal permuted SH3" evidence="5">
    <location>
        <begin position="311"/>
        <end position="364"/>
    </location>
</feature>
<sequence length="385" mass="39824">MQAEPVQAPAPKGLKTAGIVAVVTAVGIVAAGALVRRGDTHEAQSWSDARSVPTVHLVAVKGSSASDALTLPGTMQAWNAAKLYARVGGYVSAWYKDIGAVVGAGTPLGKIDTPELDQQIVSARAALVSAQAHASLARSTAARWNDLLTDNSVSKQEADEKNGDLAVRNAAVQAARADLGRLLAQKAFSTVRAPFAGTVTSRNSDIGDLVGPGASAQQPMFSVADTRKIRIYVSVPQNYSAGMTPGLSATLTTPDYPARSFSAHVIGNSGAINQQTGTFQVQLIADNADGALKPGGYAQVRFDVRGQSGTVQIPSSALIFRAQGTQIATVGADHHVHLRAITIGRDLGQTVEVTSGLSAAQKIVDNPPDSLANGELVRVEDAKHG</sequence>
<dbReference type="Gene3D" id="2.40.50.100">
    <property type="match status" value="1"/>
</dbReference>
<dbReference type="GO" id="GO:1990281">
    <property type="term" value="C:efflux pump complex"/>
    <property type="evidence" value="ECO:0007669"/>
    <property type="project" value="TreeGrafter"/>
</dbReference>
<evidence type="ECO:0000313" key="6">
    <source>
        <dbReference type="EMBL" id="AOH85143.1"/>
    </source>
</evidence>
<dbReference type="InterPro" id="IPR006143">
    <property type="entry name" value="RND_pump_MFP"/>
</dbReference>
<evidence type="ECO:0000259" key="3">
    <source>
        <dbReference type="Pfam" id="PF25876"/>
    </source>
</evidence>
<dbReference type="AlphaFoldDB" id="A0A1B3ZCJ1"/>
<dbReference type="PANTHER" id="PTHR30469:SF37">
    <property type="entry name" value="RAGD PROTEIN"/>
    <property type="match status" value="1"/>
</dbReference>
<dbReference type="Gene3D" id="2.40.420.20">
    <property type="match status" value="1"/>
</dbReference>
<evidence type="ECO:0000256" key="2">
    <source>
        <dbReference type="SAM" id="Phobius"/>
    </source>
</evidence>
<dbReference type="PANTHER" id="PTHR30469">
    <property type="entry name" value="MULTIDRUG RESISTANCE PROTEIN MDTA"/>
    <property type="match status" value="1"/>
</dbReference>
<keyword evidence="2" id="KW-0812">Transmembrane</keyword>
<feature type="transmembrane region" description="Helical" evidence="2">
    <location>
        <begin position="16"/>
        <end position="35"/>
    </location>
</feature>
<accession>A0A1B3ZCJ1</accession>
<dbReference type="InterPro" id="IPR058624">
    <property type="entry name" value="MdtA-like_HH"/>
</dbReference>
<name>A0A1B3ZCJ1_9SPHN</name>
<dbReference type="SUPFAM" id="SSF111369">
    <property type="entry name" value="HlyD-like secretion proteins"/>
    <property type="match status" value="1"/>
</dbReference>
<dbReference type="KEGG" id="span:AWL63_15440"/>
<dbReference type="InterPro" id="IPR058627">
    <property type="entry name" value="MdtA-like_C"/>
</dbReference>
<comment type="similarity">
    <text evidence="1">Belongs to the membrane fusion protein (MFP) (TC 8.A.1) family.</text>
</comment>
<feature type="domain" description="Multidrug resistance protein MdtA-like alpha-helical hairpin" evidence="3">
    <location>
        <begin position="121"/>
        <end position="179"/>
    </location>
</feature>
<dbReference type="NCBIfam" id="TIGR01730">
    <property type="entry name" value="RND_mfp"/>
    <property type="match status" value="1"/>
</dbReference>
<keyword evidence="2" id="KW-0472">Membrane</keyword>
<keyword evidence="7" id="KW-1185">Reference proteome</keyword>
<evidence type="ECO:0000313" key="7">
    <source>
        <dbReference type="Proteomes" id="UP000094256"/>
    </source>
</evidence>
<dbReference type="Gene3D" id="1.10.287.470">
    <property type="entry name" value="Helix hairpin bin"/>
    <property type="match status" value="1"/>
</dbReference>
<feature type="domain" description="CusB-like beta-barrel" evidence="4">
    <location>
        <begin position="232"/>
        <end position="303"/>
    </location>
</feature>
<evidence type="ECO:0000259" key="5">
    <source>
        <dbReference type="Pfam" id="PF25967"/>
    </source>
</evidence>
<dbReference type="Pfam" id="PF25967">
    <property type="entry name" value="RND-MFP_C"/>
    <property type="match status" value="1"/>
</dbReference>
<dbReference type="RefSeq" id="WP_069205685.1">
    <property type="nucleotide sequence ID" value="NZ_CP014168.1"/>
</dbReference>
<dbReference type="OrthoDB" id="9806939at2"/>
<dbReference type="Pfam" id="PF25954">
    <property type="entry name" value="Beta-barrel_RND_2"/>
    <property type="match status" value="1"/>
</dbReference>
<reference evidence="6 7" key="1">
    <citation type="submission" date="2016-01" db="EMBL/GenBank/DDBJ databases">
        <title>Complete genome and mega plasmid sequence of Sphingomonas panacis DCY99 elicits systemic resistance in rice to Xanthomonas oryzae.</title>
        <authorList>
            <person name="Kim Y.J."/>
            <person name="Yang D.C."/>
            <person name="Sing P."/>
        </authorList>
    </citation>
    <scope>NUCLEOTIDE SEQUENCE [LARGE SCALE GENOMIC DNA]</scope>
    <source>
        <strain evidence="6 7">DCY99</strain>
    </source>
</reference>
<keyword evidence="2" id="KW-1133">Transmembrane helix</keyword>
<proteinExistence type="inferred from homology"/>
<evidence type="ECO:0000259" key="4">
    <source>
        <dbReference type="Pfam" id="PF25954"/>
    </source>
</evidence>
<dbReference type="Gene3D" id="2.40.30.170">
    <property type="match status" value="1"/>
</dbReference>
<dbReference type="Pfam" id="PF25876">
    <property type="entry name" value="HH_MFP_RND"/>
    <property type="match status" value="1"/>
</dbReference>
<evidence type="ECO:0000256" key="1">
    <source>
        <dbReference type="ARBA" id="ARBA00009477"/>
    </source>
</evidence>
<dbReference type="GO" id="GO:0015562">
    <property type="term" value="F:efflux transmembrane transporter activity"/>
    <property type="evidence" value="ECO:0007669"/>
    <property type="project" value="TreeGrafter"/>
</dbReference>
<protein>
    <submittedName>
        <fullName evidence="6">Efflux transporter periplasmic adaptor subunit</fullName>
    </submittedName>
</protein>
<gene>
    <name evidence="6" type="ORF">AWL63_15440</name>
</gene>
<organism evidence="6 7">
    <name type="scientific">Sphingomonas panacis</name>
    <dbReference type="NCBI Taxonomy" id="1560345"/>
    <lineage>
        <taxon>Bacteria</taxon>
        <taxon>Pseudomonadati</taxon>
        <taxon>Pseudomonadota</taxon>
        <taxon>Alphaproteobacteria</taxon>
        <taxon>Sphingomonadales</taxon>
        <taxon>Sphingomonadaceae</taxon>
        <taxon>Sphingomonas</taxon>
    </lineage>
</organism>